<keyword evidence="3" id="KW-1185">Reference proteome</keyword>
<protein>
    <submittedName>
        <fullName evidence="2">Uncharacterized protein</fullName>
    </submittedName>
</protein>
<feature type="region of interest" description="Disordered" evidence="1">
    <location>
        <begin position="42"/>
        <end position="73"/>
    </location>
</feature>
<organism evidence="2 3">
    <name type="scientific">Streptomyces azureus</name>
    <dbReference type="NCBI Taxonomy" id="146537"/>
    <lineage>
        <taxon>Bacteria</taxon>
        <taxon>Bacillati</taxon>
        <taxon>Actinomycetota</taxon>
        <taxon>Actinomycetes</taxon>
        <taxon>Kitasatosporales</taxon>
        <taxon>Streptomycetaceae</taxon>
        <taxon>Streptomyces</taxon>
    </lineage>
</organism>
<sequence>MWGARRRPETVSMTPIFASISPLVRPRRALTVTALATLALAGCGSESPSDGGSESKPGRSVSAEESATSSGPEQAGFMAMLDKVAQPCLETETETATGPGPSDKRPAGSAKEEKESLAPGETPPAVPIEPGAPTGPGAELNDRDWCMSVQHEQRIVQALQAVSEPTPAKVRKVLNDLGYIDERIHGLRQDGKFTRFYLDLREKGGRLCEEGLAAGVETDISACVASTVGPFPAAGSGE</sequence>
<accession>A0A0K8PGX7</accession>
<dbReference type="EMBL" id="DF968228">
    <property type="protein sequence ID" value="GAP47150.1"/>
    <property type="molecule type" value="Genomic_DNA"/>
</dbReference>
<name>A0A0K8PGX7_STRAJ</name>
<dbReference type="Proteomes" id="UP000053859">
    <property type="component" value="Unassembled WGS sequence"/>
</dbReference>
<feature type="compositionally biased region" description="Low complexity" evidence="1">
    <location>
        <begin position="42"/>
        <end position="55"/>
    </location>
</feature>
<evidence type="ECO:0000313" key="3">
    <source>
        <dbReference type="Proteomes" id="UP000053859"/>
    </source>
</evidence>
<reference evidence="2" key="1">
    <citation type="journal article" date="2015" name="Genome Announc.">
        <title>Draft Genome Sequence of Thiostrepton-Producing Streptomyces azureus ATCC 14921.</title>
        <authorList>
            <person name="Sakihara K."/>
            <person name="Maeda J."/>
            <person name="Tashiro K."/>
            <person name="Fujino Y."/>
            <person name="Kuhara S."/>
            <person name="Ohshima T."/>
            <person name="Ogata S."/>
            <person name="Doi K."/>
        </authorList>
    </citation>
    <scope>NUCLEOTIDE SEQUENCE [LARGE SCALE GENOMIC DNA]</scope>
    <source>
        <strain evidence="2">ATCC14921</strain>
    </source>
</reference>
<feature type="region of interest" description="Disordered" evidence="1">
    <location>
        <begin position="90"/>
        <end position="142"/>
    </location>
</feature>
<dbReference type="PATRIC" id="fig|146537.3.peg.1995"/>
<proteinExistence type="predicted"/>
<evidence type="ECO:0000313" key="2">
    <source>
        <dbReference type="EMBL" id="GAP47150.1"/>
    </source>
</evidence>
<evidence type="ECO:0000256" key="1">
    <source>
        <dbReference type="SAM" id="MobiDB-lite"/>
    </source>
</evidence>
<feature type="compositionally biased region" description="Polar residues" evidence="1">
    <location>
        <begin position="63"/>
        <end position="72"/>
    </location>
</feature>
<dbReference type="AlphaFoldDB" id="A0A0K8PGX7"/>
<gene>
    <name evidence="2" type="ORF">SAZU_1887</name>
</gene>
<feature type="compositionally biased region" description="Basic and acidic residues" evidence="1">
    <location>
        <begin position="102"/>
        <end position="116"/>
    </location>
</feature>